<dbReference type="NCBIfam" id="NF033547">
    <property type="entry name" value="transpos_IS1595"/>
    <property type="match status" value="1"/>
</dbReference>
<dbReference type="RefSeq" id="WP_201081906.1">
    <property type="nucleotide sequence ID" value="NZ_CP067421.1"/>
</dbReference>
<dbReference type="EMBL" id="CP067421">
    <property type="protein sequence ID" value="QQP92751.1"/>
    <property type="molecule type" value="Genomic_DNA"/>
</dbReference>
<reference evidence="2" key="1">
    <citation type="submission" date="2021-02" db="EMBL/GenBank/DDBJ databases">
        <title>Skermanella TT6 skin isolate.</title>
        <authorList>
            <person name="Lee K."/>
            <person name="Ganzorig M."/>
        </authorList>
    </citation>
    <scope>NUCLEOTIDE SEQUENCE</scope>
    <source>
        <strain evidence="2">TT6</strain>
    </source>
</reference>
<protein>
    <submittedName>
        <fullName evidence="2">IS1595 family transposase</fullName>
    </submittedName>
</protein>
<accession>A0ABX7BED9</accession>
<keyword evidence="2" id="KW-0614">Plasmid</keyword>
<dbReference type="InterPro" id="IPR024445">
    <property type="entry name" value="Tnp_ISXO2-like"/>
</dbReference>
<keyword evidence="3" id="KW-1185">Reference proteome</keyword>
<name>A0ABX7BED9_9PROT</name>
<dbReference type="SMART" id="SM01126">
    <property type="entry name" value="DDE_Tnp_IS1595"/>
    <property type="match status" value="1"/>
</dbReference>
<evidence type="ECO:0000313" key="3">
    <source>
        <dbReference type="Proteomes" id="UP000595197"/>
    </source>
</evidence>
<geneLocation type="plasmid" evidence="2 3">
    <name>pTT6-1</name>
</geneLocation>
<dbReference type="Pfam" id="PF12762">
    <property type="entry name" value="DDE_Tnp_IS1595"/>
    <property type="match status" value="1"/>
</dbReference>
<gene>
    <name evidence="2" type="ORF">IGS68_30285</name>
</gene>
<dbReference type="Pfam" id="PF12760">
    <property type="entry name" value="Zn_ribbon_IS1595"/>
    <property type="match status" value="1"/>
</dbReference>
<dbReference type="InterPro" id="IPR024442">
    <property type="entry name" value="Transposase_Zn_ribbon"/>
</dbReference>
<feature type="domain" description="ISXO2-like transposase" evidence="1">
    <location>
        <begin position="141"/>
        <end position="297"/>
    </location>
</feature>
<proteinExistence type="predicted"/>
<organism evidence="2 3">
    <name type="scientific">Skermanella cutis</name>
    <dbReference type="NCBI Taxonomy" id="2775420"/>
    <lineage>
        <taxon>Bacteria</taxon>
        <taxon>Pseudomonadati</taxon>
        <taxon>Pseudomonadota</taxon>
        <taxon>Alphaproteobacteria</taxon>
        <taxon>Rhodospirillales</taxon>
        <taxon>Azospirillaceae</taxon>
        <taxon>Skermanella</taxon>
    </lineage>
</organism>
<evidence type="ECO:0000313" key="2">
    <source>
        <dbReference type="EMBL" id="QQP92751.1"/>
    </source>
</evidence>
<dbReference type="Proteomes" id="UP000595197">
    <property type="component" value="Plasmid pTT6-1"/>
</dbReference>
<evidence type="ECO:0000259" key="1">
    <source>
        <dbReference type="SMART" id="SM01126"/>
    </source>
</evidence>
<sequence>MSQHFLLSTAARTVSLKQILRMEEDEAWTLFCTIRWPETEGAPVCPHCGCPTCWSCPRPNGAPRFRCSACRRDFSPTSGTLFAFHKLEIRDYLAAVVIFCDEVKGKAALALSRDLDVQYKTAFVLAHKIREAMASEVKDLRLGGAGRHVEVDGCYVGGYVRSENRKADRKDLRLAENRSGRRQVVVVIRERALSGTSLGGTLPAVFASEDAATSFIRARVDRASTVHADEAPAWNALHARFDTRRINHSVEYANDEACTNQAESYFARLRRGEMGHHHRTSGVYLVRYAREASWKEDHRRDSNGLQLRTVLVLVTRTGPSVDFCGYWQRSRQSA</sequence>